<dbReference type="Pfam" id="PF00392">
    <property type="entry name" value="GntR"/>
    <property type="match status" value="1"/>
</dbReference>
<keyword evidence="3" id="KW-0238">DNA-binding</keyword>
<evidence type="ECO:0000256" key="3">
    <source>
        <dbReference type="ARBA" id="ARBA00023125"/>
    </source>
</evidence>
<protein>
    <recommendedName>
        <fullName evidence="6">Pyruvate dehydrogenase complex repressor</fullName>
    </recommendedName>
</protein>
<feature type="domain" description="HTH gntR-type" evidence="7">
    <location>
        <begin position="9"/>
        <end position="77"/>
    </location>
</feature>
<dbReference type="SUPFAM" id="SSF46785">
    <property type="entry name" value="Winged helix' DNA-binding domain"/>
    <property type="match status" value="1"/>
</dbReference>
<evidence type="ECO:0000256" key="2">
    <source>
        <dbReference type="ARBA" id="ARBA00023015"/>
    </source>
</evidence>
<accession>A0A916TXT9</accession>
<dbReference type="Gene3D" id="1.10.10.10">
    <property type="entry name" value="Winged helix-like DNA-binding domain superfamily/Winged helix DNA-binding domain"/>
    <property type="match status" value="1"/>
</dbReference>
<evidence type="ECO:0000259" key="7">
    <source>
        <dbReference type="PROSITE" id="PS50949"/>
    </source>
</evidence>
<evidence type="ECO:0000256" key="1">
    <source>
        <dbReference type="ARBA" id="ARBA00022491"/>
    </source>
</evidence>
<evidence type="ECO:0000256" key="6">
    <source>
        <dbReference type="ARBA" id="ARBA00039592"/>
    </source>
</evidence>
<dbReference type="PROSITE" id="PS50949">
    <property type="entry name" value="HTH_GNTR"/>
    <property type="match status" value="1"/>
</dbReference>
<dbReference type="Pfam" id="PF07729">
    <property type="entry name" value="FCD"/>
    <property type="match status" value="1"/>
</dbReference>
<keyword evidence="9" id="KW-1185">Reference proteome</keyword>
<reference evidence="8" key="2">
    <citation type="submission" date="2020-09" db="EMBL/GenBank/DDBJ databases">
        <authorList>
            <person name="Sun Q."/>
            <person name="Zhou Y."/>
        </authorList>
    </citation>
    <scope>NUCLEOTIDE SEQUENCE</scope>
    <source>
        <strain evidence="8">CGMCC 1.15095</strain>
    </source>
</reference>
<dbReference type="InterPro" id="IPR011711">
    <property type="entry name" value="GntR_C"/>
</dbReference>
<organism evidence="8 9">
    <name type="scientific">Novosphingobium endophyticum</name>
    <dbReference type="NCBI Taxonomy" id="1955250"/>
    <lineage>
        <taxon>Bacteria</taxon>
        <taxon>Pseudomonadati</taxon>
        <taxon>Pseudomonadota</taxon>
        <taxon>Alphaproteobacteria</taxon>
        <taxon>Sphingomonadales</taxon>
        <taxon>Sphingomonadaceae</taxon>
        <taxon>Novosphingobium</taxon>
    </lineage>
</organism>
<keyword evidence="4" id="KW-0804">Transcription</keyword>
<name>A0A916TXT9_9SPHN</name>
<dbReference type="Proteomes" id="UP000608154">
    <property type="component" value="Unassembled WGS sequence"/>
</dbReference>
<dbReference type="GO" id="GO:0003700">
    <property type="term" value="F:DNA-binding transcription factor activity"/>
    <property type="evidence" value="ECO:0007669"/>
    <property type="project" value="InterPro"/>
</dbReference>
<dbReference type="Gene3D" id="1.20.120.530">
    <property type="entry name" value="GntR ligand-binding domain-like"/>
    <property type="match status" value="1"/>
</dbReference>
<dbReference type="InterPro" id="IPR000524">
    <property type="entry name" value="Tscrpt_reg_HTH_GntR"/>
</dbReference>
<dbReference type="InterPro" id="IPR008920">
    <property type="entry name" value="TF_FadR/GntR_C"/>
</dbReference>
<dbReference type="InterPro" id="IPR036390">
    <property type="entry name" value="WH_DNA-bd_sf"/>
</dbReference>
<reference evidence="8" key="1">
    <citation type="journal article" date="2014" name="Int. J. Syst. Evol. Microbiol.">
        <title>Complete genome sequence of Corynebacterium casei LMG S-19264T (=DSM 44701T), isolated from a smear-ripened cheese.</title>
        <authorList>
            <consortium name="US DOE Joint Genome Institute (JGI-PGF)"/>
            <person name="Walter F."/>
            <person name="Albersmeier A."/>
            <person name="Kalinowski J."/>
            <person name="Ruckert C."/>
        </authorList>
    </citation>
    <scope>NUCLEOTIDE SEQUENCE</scope>
    <source>
        <strain evidence="8">CGMCC 1.15095</strain>
    </source>
</reference>
<evidence type="ECO:0000313" key="9">
    <source>
        <dbReference type="Proteomes" id="UP000608154"/>
    </source>
</evidence>
<dbReference type="InterPro" id="IPR036388">
    <property type="entry name" value="WH-like_DNA-bd_sf"/>
</dbReference>
<dbReference type="PANTHER" id="PTHR43537:SF34">
    <property type="entry name" value="PYRUVATE DEHYDROGENASE COMPLEX REPRESSOR"/>
    <property type="match status" value="1"/>
</dbReference>
<dbReference type="PRINTS" id="PR00035">
    <property type="entry name" value="HTHGNTR"/>
</dbReference>
<dbReference type="SMART" id="SM00895">
    <property type="entry name" value="FCD"/>
    <property type="match status" value="1"/>
</dbReference>
<keyword evidence="1" id="KW-0678">Repressor</keyword>
<dbReference type="EMBL" id="BMHK01000037">
    <property type="protein sequence ID" value="GGC13424.1"/>
    <property type="molecule type" value="Genomic_DNA"/>
</dbReference>
<evidence type="ECO:0000313" key="8">
    <source>
        <dbReference type="EMBL" id="GGC13424.1"/>
    </source>
</evidence>
<gene>
    <name evidence="8" type="ORF">GCM10011494_35330</name>
</gene>
<proteinExistence type="predicted"/>
<keyword evidence="2" id="KW-0805">Transcription regulation</keyword>
<dbReference type="SUPFAM" id="SSF48008">
    <property type="entry name" value="GntR ligand-binding domain-like"/>
    <property type="match status" value="1"/>
</dbReference>
<dbReference type="AlphaFoldDB" id="A0A916TXT9"/>
<dbReference type="PANTHER" id="PTHR43537">
    <property type="entry name" value="TRANSCRIPTIONAL REGULATOR, GNTR FAMILY"/>
    <property type="match status" value="1"/>
</dbReference>
<evidence type="ECO:0000256" key="4">
    <source>
        <dbReference type="ARBA" id="ARBA00023163"/>
    </source>
</evidence>
<dbReference type="SMART" id="SM00345">
    <property type="entry name" value="HTH_GNTR"/>
    <property type="match status" value="1"/>
</dbReference>
<dbReference type="RefSeq" id="WP_188772883.1">
    <property type="nucleotide sequence ID" value="NZ_BMHK01000037.1"/>
</dbReference>
<evidence type="ECO:0000256" key="5">
    <source>
        <dbReference type="ARBA" id="ARBA00037357"/>
    </source>
</evidence>
<dbReference type="GO" id="GO:0003677">
    <property type="term" value="F:DNA binding"/>
    <property type="evidence" value="ECO:0007669"/>
    <property type="project" value="UniProtKB-KW"/>
</dbReference>
<comment type="caution">
    <text evidence="8">The sequence shown here is derived from an EMBL/GenBank/DDBJ whole genome shotgun (WGS) entry which is preliminary data.</text>
</comment>
<comment type="function">
    <text evidence="5">Transcriptional repressor for the pyruvate dehydrogenase complex genes aceEF and lpd.</text>
</comment>
<dbReference type="CDD" id="cd07377">
    <property type="entry name" value="WHTH_GntR"/>
    <property type="match status" value="1"/>
</dbReference>
<sequence>MGRTSIKPEKLADAVARHMQELILEGALPPGERLLPERELAAKFGVSRPSLRDALGQLIERGLLISDANGACYVSDKIGQSISDPLMLLFDEPRGRFDCMEFRSVVEASAAGLAAKRASQADREALSECFSAMEAAHESGDVEAIAASDGDFHFAIFGAAHNVMLLQVMRSLETILRANVYLNRRNLYEHRSDRDEQLAEHRAIFDAIMSRDAASAEAAARKHLLSTMRTQREIHEEEQRLEVAVRRLSRHELLAPAKKRERKT</sequence>